<reference evidence="2 3" key="1">
    <citation type="journal article" date="2018" name="Nat. Ecol. Evol.">
        <title>Shark genomes provide insights into elasmobranch evolution and the origin of vertebrates.</title>
        <authorList>
            <person name="Hara Y"/>
            <person name="Yamaguchi K"/>
            <person name="Onimaru K"/>
            <person name="Kadota M"/>
            <person name="Koyanagi M"/>
            <person name="Keeley SD"/>
            <person name="Tatsumi K"/>
            <person name="Tanaka K"/>
            <person name="Motone F"/>
            <person name="Kageyama Y"/>
            <person name="Nozu R"/>
            <person name="Adachi N"/>
            <person name="Nishimura O"/>
            <person name="Nakagawa R"/>
            <person name="Tanegashima C"/>
            <person name="Kiyatake I"/>
            <person name="Matsumoto R"/>
            <person name="Murakumo K"/>
            <person name="Nishida K"/>
            <person name="Terakita A"/>
            <person name="Kuratani S"/>
            <person name="Sato K"/>
            <person name="Hyodo S Kuraku.S."/>
        </authorList>
    </citation>
    <scope>NUCLEOTIDE SEQUENCE [LARGE SCALE GENOMIC DNA]</scope>
</reference>
<dbReference type="SUPFAM" id="SSF63411">
    <property type="entry name" value="LuxS/MPP-like metallohydrolase"/>
    <property type="match status" value="1"/>
</dbReference>
<dbReference type="AlphaFoldDB" id="A0A401TP40"/>
<dbReference type="EMBL" id="BEZZ01136726">
    <property type="protein sequence ID" value="GCC44404.1"/>
    <property type="molecule type" value="Genomic_DNA"/>
</dbReference>
<proteinExistence type="predicted"/>
<feature type="domain" description="Peptidase M16 C-terminal" evidence="1">
    <location>
        <begin position="2"/>
        <end position="43"/>
    </location>
</feature>
<dbReference type="GO" id="GO:0046872">
    <property type="term" value="F:metal ion binding"/>
    <property type="evidence" value="ECO:0007669"/>
    <property type="project" value="InterPro"/>
</dbReference>
<evidence type="ECO:0000313" key="2">
    <source>
        <dbReference type="EMBL" id="GCC44404.1"/>
    </source>
</evidence>
<sequence length="81" mass="9054">MYNATAYHHSYEDTGLLCIHASADPRQVREMVEIITREFIMMTGSVGEVSADSEWYVCQMGVRAAQTDARTEQQNTAGHSV</sequence>
<accession>A0A401TP40</accession>
<dbReference type="InterPro" id="IPR007863">
    <property type="entry name" value="Peptidase_M16_C"/>
</dbReference>
<name>A0A401TP40_CHIPU</name>
<organism evidence="2 3">
    <name type="scientific">Chiloscyllium punctatum</name>
    <name type="common">Brownbanded bambooshark</name>
    <name type="synonym">Hemiscyllium punctatum</name>
    <dbReference type="NCBI Taxonomy" id="137246"/>
    <lineage>
        <taxon>Eukaryota</taxon>
        <taxon>Metazoa</taxon>
        <taxon>Chordata</taxon>
        <taxon>Craniata</taxon>
        <taxon>Vertebrata</taxon>
        <taxon>Chondrichthyes</taxon>
        <taxon>Elasmobranchii</taxon>
        <taxon>Galeomorphii</taxon>
        <taxon>Galeoidea</taxon>
        <taxon>Orectolobiformes</taxon>
        <taxon>Hemiscylliidae</taxon>
        <taxon>Chiloscyllium</taxon>
    </lineage>
</organism>
<dbReference type="OrthoDB" id="277191at2759"/>
<dbReference type="Pfam" id="PF05193">
    <property type="entry name" value="Peptidase_M16_C"/>
    <property type="match status" value="1"/>
</dbReference>
<keyword evidence="3" id="KW-1185">Reference proteome</keyword>
<protein>
    <recommendedName>
        <fullName evidence="1">Peptidase M16 C-terminal domain-containing protein</fullName>
    </recommendedName>
</protein>
<dbReference type="Proteomes" id="UP000287033">
    <property type="component" value="Unassembled WGS sequence"/>
</dbReference>
<comment type="caution">
    <text evidence="2">The sequence shown here is derived from an EMBL/GenBank/DDBJ whole genome shotgun (WGS) entry which is preliminary data.</text>
</comment>
<evidence type="ECO:0000259" key="1">
    <source>
        <dbReference type="Pfam" id="PF05193"/>
    </source>
</evidence>
<gene>
    <name evidence="2" type="ORF">chiPu_0028667</name>
</gene>
<dbReference type="STRING" id="137246.A0A401TP40"/>
<dbReference type="InterPro" id="IPR011249">
    <property type="entry name" value="Metalloenz_LuxS/M16"/>
</dbReference>
<evidence type="ECO:0000313" key="3">
    <source>
        <dbReference type="Proteomes" id="UP000287033"/>
    </source>
</evidence>
<dbReference type="Gene3D" id="3.30.830.10">
    <property type="entry name" value="Metalloenzyme, LuxS/M16 peptidase-like"/>
    <property type="match status" value="1"/>
</dbReference>